<keyword evidence="3" id="KW-1185">Reference proteome</keyword>
<comment type="caution">
    <text evidence="2">The sequence shown here is derived from an EMBL/GenBank/DDBJ whole genome shotgun (WGS) entry which is preliminary data.</text>
</comment>
<dbReference type="AlphaFoldDB" id="A0A7W8H7H9"/>
<protein>
    <submittedName>
        <fullName evidence="2">Dihydroflavonol-4-reductase</fullName>
        <ecNumber evidence="2">1.1.1.219</ecNumber>
    </submittedName>
</protein>
<dbReference type="Pfam" id="PF01370">
    <property type="entry name" value="Epimerase"/>
    <property type="match status" value="1"/>
</dbReference>
<name>A0A7W8H7H9_9FIRM</name>
<dbReference type="PANTHER" id="PTHR48079">
    <property type="entry name" value="PROTEIN YEEZ"/>
    <property type="match status" value="1"/>
</dbReference>
<organism evidence="2 3">
    <name type="scientific">Catenibacillus scindens</name>
    <dbReference type="NCBI Taxonomy" id="673271"/>
    <lineage>
        <taxon>Bacteria</taxon>
        <taxon>Bacillati</taxon>
        <taxon>Bacillota</taxon>
        <taxon>Clostridia</taxon>
        <taxon>Lachnospirales</taxon>
        <taxon>Lachnospiraceae</taxon>
        <taxon>Catenibacillus</taxon>
    </lineage>
</organism>
<feature type="domain" description="NAD-dependent epimerase/dehydratase" evidence="1">
    <location>
        <begin position="6"/>
        <end position="238"/>
    </location>
</feature>
<dbReference type="RefSeq" id="WP_183770577.1">
    <property type="nucleotide sequence ID" value="NZ_JACHFW010000001.1"/>
</dbReference>
<dbReference type="InterPro" id="IPR036291">
    <property type="entry name" value="NAD(P)-bd_dom_sf"/>
</dbReference>
<dbReference type="Gene3D" id="3.40.50.720">
    <property type="entry name" value="NAD(P)-binding Rossmann-like Domain"/>
    <property type="match status" value="1"/>
</dbReference>
<sequence>MKDIYIITGANGHLGSTIIRALRRHLRNHASNIQEVRGLILPGEEPPFKEDRYIHWYYGDVTDISSLVPLFAHTGDSRIIVIHTAGIIDITASSATDKMMAVNVGGTKNMVAASLAHNVFRFLYVSSVHAIPELPDNETIIETKNFSPDKVVGGYAKTKAEATRYVLGSVAMGLPAIVVHPSGIIGPFDTQRNHMVAVIRDYISGKLPACVKGGYDFVDVRDVAAGCLAAVHKGKIGECYILSNEHLEVKKMLDSVKSMAGTKKVPLIPMWMAKIAAPFLGLGAKIRHTKPVYTRYSLYTLKSNGHFSHDKATRELGYRPRSLKDTLKDTLRWLRIHKIGRPLA</sequence>
<gene>
    <name evidence="2" type="ORF">HNP82_000256</name>
</gene>
<dbReference type="GO" id="GO:0004029">
    <property type="term" value="F:aldehyde dehydrogenase (NAD+) activity"/>
    <property type="evidence" value="ECO:0007669"/>
    <property type="project" value="TreeGrafter"/>
</dbReference>
<evidence type="ECO:0000259" key="1">
    <source>
        <dbReference type="Pfam" id="PF01370"/>
    </source>
</evidence>
<keyword evidence="2" id="KW-0560">Oxidoreductase</keyword>
<dbReference type="GO" id="GO:0045552">
    <property type="term" value="F:dihydroflavanol 4-reductase activity"/>
    <property type="evidence" value="ECO:0007669"/>
    <property type="project" value="UniProtKB-EC"/>
</dbReference>
<dbReference type="SUPFAM" id="SSF51735">
    <property type="entry name" value="NAD(P)-binding Rossmann-fold domains"/>
    <property type="match status" value="1"/>
</dbReference>
<dbReference type="GO" id="GO:0005737">
    <property type="term" value="C:cytoplasm"/>
    <property type="evidence" value="ECO:0007669"/>
    <property type="project" value="TreeGrafter"/>
</dbReference>
<dbReference type="EMBL" id="JACHFW010000001">
    <property type="protein sequence ID" value="MBB5263162.1"/>
    <property type="molecule type" value="Genomic_DNA"/>
</dbReference>
<evidence type="ECO:0000313" key="2">
    <source>
        <dbReference type="EMBL" id="MBB5263162.1"/>
    </source>
</evidence>
<reference evidence="2 3" key="1">
    <citation type="submission" date="2020-08" db="EMBL/GenBank/DDBJ databases">
        <title>Genomic Encyclopedia of Type Strains, Phase IV (KMG-IV): sequencing the most valuable type-strain genomes for metagenomic binning, comparative biology and taxonomic classification.</title>
        <authorList>
            <person name="Goeker M."/>
        </authorList>
    </citation>
    <scope>NUCLEOTIDE SEQUENCE [LARGE SCALE GENOMIC DNA]</scope>
    <source>
        <strain evidence="2 3">DSM 106146</strain>
    </source>
</reference>
<accession>A0A7W8H7H9</accession>
<dbReference type="EC" id="1.1.1.219" evidence="2"/>
<dbReference type="Proteomes" id="UP000543642">
    <property type="component" value="Unassembled WGS sequence"/>
</dbReference>
<dbReference type="InterPro" id="IPR051783">
    <property type="entry name" value="NAD(P)-dependent_oxidoreduct"/>
</dbReference>
<evidence type="ECO:0000313" key="3">
    <source>
        <dbReference type="Proteomes" id="UP000543642"/>
    </source>
</evidence>
<dbReference type="InterPro" id="IPR001509">
    <property type="entry name" value="Epimerase_deHydtase"/>
</dbReference>
<dbReference type="PANTHER" id="PTHR48079:SF6">
    <property type="entry name" value="NAD(P)-BINDING DOMAIN-CONTAINING PROTEIN-RELATED"/>
    <property type="match status" value="1"/>
</dbReference>
<proteinExistence type="predicted"/>